<evidence type="ECO:0000313" key="1">
    <source>
        <dbReference type="EMBL" id="KAJ9116361.1"/>
    </source>
</evidence>
<gene>
    <name evidence="1" type="ORF">QFC22_004802</name>
</gene>
<name>A0ACC2WYB9_9TREE</name>
<dbReference type="Proteomes" id="UP001243375">
    <property type="component" value="Unassembled WGS sequence"/>
</dbReference>
<comment type="caution">
    <text evidence="1">The sequence shown here is derived from an EMBL/GenBank/DDBJ whole genome shotgun (WGS) entry which is preliminary data.</text>
</comment>
<evidence type="ECO:0000313" key="2">
    <source>
        <dbReference type="Proteomes" id="UP001243375"/>
    </source>
</evidence>
<sequence length="969" mass="106661">MGKAASGQASYSNIDPSLANYNNINGGRGHLNGSAASTSNNAHTGYATNWDTIMPLGGNFQSYADNSGMSYGGHEVHPATRQQEDIAEAIEGAAGGQDGLGNSDQDSNGEGSGLEHTDGGDDMDEDEAERAGGPERAEGTEETSRSGTIADKTNDTTENRRKRQSLRRGTACIRCRKKKLKCSGERPICTGCANSKKPTECIYEERPKKIPKIRRRQTRLQQIEAQIEERSQLLSALETVQANTGGAYVGPSTGMSSTSLPHENTTQNGIPIPSQASLPPYANSNRPTAMNILSSENMSFPIPSLPQPGSSTLAYAYPNVANTGQYTVADPSQPFYGSVYVEPFLQSAGGSDMATSMTRFATPMPQPTPDIGSQLHGSLSSFLAETATSRAKRNTSGNDFESQIPAHIMNKYSDDIFQAVEMTTLLASRGLTITDGQINVSINSPMEYALIYLVLPYTQHLCIPLHPNRFLDSLALPAETRPHPALLYILFAEASRVISKGLPLPFGAKVIPDFYNQPDVTLFQYAMDLQPAFCDRAQTLFHQALKEIDRPLDLLKASSGICRFLASMGRSLEAWLSVCFRLAVACGLHKIPRATLRPSGASATPASTSDRDTFTTDFGILQSQSPMTMQRQTLFGPAWPSQTNNRFEPYTPNTTPQPAGQILPKLIVVPPPADNIQLWERMELFWAVKELDWGLSTNLGWTAAIGDSEVQTPWPRPLSDYENGLLDEVTDGSVRDLLHPNENLISSRPQTTRMLALKSLCLMSAAARLSDVVPGPTSNHTSQRQNLQPGYTRMPPATTTQALDDFKRALDVFKSRDMPCANTVPFEWAHDQWWICCRANLATAEVYYFNEYSVYKPIMYENAVASARRVVDLVKSLTDLDWSNLHIWVVMNITVIANTLHREAQRLRQSDQSDILRAAMLAEQDVQYLQRTLNVDIGKWQDIAKMEAVAHRRVRDGLPERVGMHERML</sequence>
<proteinExistence type="predicted"/>
<dbReference type="EMBL" id="JASBWU010000014">
    <property type="protein sequence ID" value="KAJ9116361.1"/>
    <property type="molecule type" value="Genomic_DNA"/>
</dbReference>
<protein>
    <submittedName>
        <fullName evidence="1">Uncharacterized protein</fullName>
    </submittedName>
</protein>
<reference evidence="1" key="1">
    <citation type="submission" date="2023-04" db="EMBL/GenBank/DDBJ databases">
        <title>Draft Genome sequencing of Naganishia species isolated from polar environments using Oxford Nanopore Technology.</title>
        <authorList>
            <person name="Leo P."/>
            <person name="Venkateswaran K."/>
        </authorList>
    </citation>
    <scope>NUCLEOTIDE SEQUENCE</scope>
    <source>
        <strain evidence="1">MNA-CCFEE 5425</strain>
    </source>
</reference>
<keyword evidence="2" id="KW-1185">Reference proteome</keyword>
<accession>A0ACC2WYB9</accession>
<organism evidence="1 2">
    <name type="scientific">Naganishia vaughanmartiniae</name>
    <dbReference type="NCBI Taxonomy" id="1424756"/>
    <lineage>
        <taxon>Eukaryota</taxon>
        <taxon>Fungi</taxon>
        <taxon>Dikarya</taxon>
        <taxon>Basidiomycota</taxon>
        <taxon>Agaricomycotina</taxon>
        <taxon>Tremellomycetes</taxon>
        <taxon>Filobasidiales</taxon>
        <taxon>Filobasidiaceae</taxon>
        <taxon>Naganishia</taxon>
    </lineage>
</organism>